<keyword evidence="1" id="KW-0812">Transmembrane</keyword>
<feature type="transmembrane region" description="Helical" evidence="1">
    <location>
        <begin position="32"/>
        <end position="55"/>
    </location>
</feature>
<dbReference type="Proteomes" id="UP000385544">
    <property type="component" value="Unassembled WGS sequence"/>
</dbReference>
<organism evidence="2 3">
    <name type="scientific">Streptococcus constellatus</name>
    <dbReference type="NCBI Taxonomy" id="76860"/>
    <lineage>
        <taxon>Bacteria</taxon>
        <taxon>Bacillati</taxon>
        <taxon>Bacillota</taxon>
        <taxon>Bacilli</taxon>
        <taxon>Lactobacillales</taxon>
        <taxon>Streptococcaceae</taxon>
        <taxon>Streptococcus</taxon>
        <taxon>Streptococcus anginosus group</taxon>
    </lineage>
</organism>
<dbReference type="AlphaFoldDB" id="A0A564TNA1"/>
<evidence type="ECO:0000313" key="3">
    <source>
        <dbReference type="Proteomes" id="UP000385544"/>
    </source>
</evidence>
<name>A0A564TNA1_STRCV</name>
<keyword evidence="1" id="KW-0472">Membrane</keyword>
<evidence type="ECO:0000313" key="2">
    <source>
        <dbReference type="EMBL" id="VUX08670.1"/>
    </source>
</evidence>
<protein>
    <submittedName>
        <fullName evidence="2">Uncharacterized protein</fullName>
    </submittedName>
</protein>
<accession>A0A564TNA1</accession>
<gene>
    <name evidence="2" type="ORF">SCSS39_01779</name>
</gene>
<sequence>MLGISKRKCTMDTPVYINGNEKKKKTEYRNSYIAYLNIQNVIPMCCLLVFGVWLWTELHISTNLNIFWINALLGVAIILSSFKLLKFEGNLYNCGDDCRLTDRLQKNGRGKKKIYV</sequence>
<feature type="transmembrane region" description="Helical" evidence="1">
    <location>
        <begin position="67"/>
        <end position="85"/>
    </location>
</feature>
<keyword evidence="1" id="KW-1133">Transmembrane helix</keyword>
<proteinExistence type="predicted"/>
<evidence type="ECO:0000256" key="1">
    <source>
        <dbReference type="SAM" id="Phobius"/>
    </source>
</evidence>
<dbReference type="EMBL" id="CABHMZ010000026">
    <property type="protein sequence ID" value="VUX08670.1"/>
    <property type="molecule type" value="Genomic_DNA"/>
</dbReference>
<reference evidence="2 3" key="1">
    <citation type="submission" date="2019-07" db="EMBL/GenBank/DDBJ databases">
        <authorList>
            <person name="Hibberd C M."/>
            <person name="Gehrig L. J."/>
            <person name="Chang H.-W."/>
            <person name="Venkatesh S."/>
        </authorList>
    </citation>
    <scope>NUCLEOTIDE SEQUENCE [LARGE SCALE GENOMIC DNA]</scope>
    <source>
        <strain evidence="2">Streptococcus_constellatus_SS_Bg39</strain>
    </source>
</reference>